<dbReference type="InterPro" id="IPR036291">
    <property type="entry name" value="NAD(P)-bd_dom_sf"/>
</dbReference>
<evidence type="ECO:0000256" key="1">
    <source>
        <dbReference type="ARBA" id="ARBA00006484"/>
    </source>
</evidence>
<dbReference type="SUPFAM" id="SSF51735">
    <property type="entry name" value="NAD(P)-binding Rossmann-fold domains"/>
    <property type="match status" value="1"/>
</dbReference>
<evidence type="ECO:0000256" key="2">
    <source>
        <dbReference type="ARBA" id="ARBA00023002"/>
    </source>
</evidence>
<dbReference type="EMBL" id="JBBGAZ010000013">
    <property type="protein sequence ID" value="MEJ5219872.1"/>
    <property type="molecule type" value="Genomic_DNA"/>
</dbReference>
<keyword evidence="4" id="KW-1185">Reference proteome</keyword>
<sequence>MGRISGKIALVTGGAMGMGKAHSELLAREGAQVFVTDRDAEAGETVVKNIVASGGQAEFIQHDVTQETEWAKVISAVQSKTGRLDILVNNAGILILKPLHETTPEEFDMTFDVNVRGVYLGIRAAVPLMKKSGNASIINISSIYGIVGAASAGAYIGSKGAVRLLTKSCAVDLADSGIRVNSIHPGVIDTPMTKDLLHSDEATREAILGATLLKRPSKPEEVSNAVLFLASDDSSFVHGAEIVVDGGYTAN</sequence>
<dbReference type="PRINTS" id="PR00081">
    <property type="entry name" value="GDHRDH"/>
</dbReference>
<organism evidence="3 4">
    <name type="scientific">Cognatishimia coralii</name>
    <dbReference type="NCBI Taxonomy" id="3083254"/>
    <lineage>
        <taxon>Bacteria</taxon>
        <taxon>Pseudomonadati</taxon>
        <taxon>Pseudomonadota</taxon>
        <taxon>Alphaproteobacteria</taxon>
        <taxon>Rhodobacterales</taxon>
        <taxon>Paracoccaceae</taxon>
        <taxon>Cognatishimia</taxon>
    </lineage>
</organism>
<accession>A0ABU8QKB4</accession>
<protein>
    <submittedName>
        <fullName evidence="3">Glucose 1-dehydrogenase</fullName>
        <ecNumber evidence="3">1.1.1.47</ecNumber>
    </submittedName>
</protein>
<dbReference type="GO" id="GO:0047936">
    <property type="term" value="F:glucose 1-dehydrogenase [NAD(P)+] activity"/>
    <property type="evidence" value="ECO:0007669"/>
    <property type="project" value="UniProtKB-EC"/>
</dbReference>
<dbReference type="PANTHER" id="PTHR24321">
    <property type="entry name" value="DEHYDROGENASES, SHORT CHAIN"/>
    <property type="match status" value="1"/>
</dbReference>
<dbReference type="Pfam" id="PF13561">
    <property type="entry name" value="adh_short_C2"/>
    <property type="match status" value="1"/>
</dbReference>
<evidence type="ECO:0000313" key="4">
    <source>
        <dbReference type="Proteomes" id="UP001368270"/>
    </source>
</evidence>
<dbReference type="NCBIfam" id="NF005559">
    <property type="entry name" value="PRK07231.1"/>
    <property type="match status" value="1"/>
</dbReference>
<dbReference type="PANTHER" id="PTHR24321:SF8">
    <property type="entry name" value="ESTRADIOL 17-BETA-DEHYDROGENASE 8-RELATED"/>
    <property type="match status" value="1"/>
</dbReference>
<dbReference type="EC" id="1.1.1.47" evidence="3"/>
<dbReference type="Gene3D" id="3.40.50.720">
    <property type="entry name" value="NAD(P)-binding Rossmann-like Domain"/>
    <property type="match status" value="1"/>
</dbReference>
<reference evidence="3 4" key="1">
    <citation type="submission" date="2024-03" db="EMBL/GenBank/DDBJ databases">
        <title>Cognatishimia coralii sp. nov., a marine bacterium isolated from coral surrounding seawater.</title>
        <authorList>
            <person name="Liu X."/>
            <person name="Liu S."/>
            <person name="Sun H."/>
            <person name="Zhang Y."/>
        </authorList>
    </citation>
    <scope>NUCLEOTIDE SEQUENCE [LARGE SCALE GENOMIC DNA]</scope>
    <source>
        <strain evidence="3 4">D5M38</strain>
    </source>
</reference>
<name>A0ABU8QKB4_9RHOB</name>
<comment type="caution">
    <text evidence="3">The sequence shown here is derived from an EMBL/GenBank/DDBJ whole genome shotgun (WGS) entry which is preliminary data.</text>
</comment>
<dbReference type="RefSeq" id="WP_339404545.1">
    <property type="nucleotide sequence ID" value="NZ_JBBGAZ010000013.1"/>
</dbReference>
<dbReference type="InterPro" id="IPR002347">
    <property type="entry name" value="SDR_fam"/>
</dbReference>
<evidence type="ECO:0000313" key="3">
    <source>
        <dbReference type="EMBL" id="MEJ5219872.1"/>
    </source>
</evidence>
<keyword evidence="2 3" id="KW-0560">Oxidoreductase</keyword>
<dbReference type="PRINTS" id="PR00080">
    <property type="entry name" value="SDRFAMILY"/>
</dbReference>
<gene>
    <name evidence="3" type="ORF">WG622_16570</name>
</gene>
<comment type="similarity">
    <text evidence="1">Belongs to the short-chain dehydrogenases/reductases (SDR) family.</text>
</comment>
<proteinExistence type="inferred from homology"/>
<dbReference type="Proteomes" id="UP001368270">
    <property type="component" value="Unassembled WGS sequence"/>
</dbReference>